<accession>A0A0N4WPJ3</accession>
<keyword evidence="3" id="KW-1185">Reference proteome</keyword>
<feature type="compositionally biased region" description="Basic and acidic residues" evidence="1">
    <location>
        <begin position="9"/>
        <end position="26"/>
    </location>
</feature>
<dbReference type="AlphaFoldDB" id="A0A0N4WPJ3"/>
<dbReference type="EMBL" id="UZAF01018148">
    <property type="protein sequence ID" value="VDO48468.1"/>
    <property type="molecule type" value="Genomic_DNA"/>
</dbReference>
<proteinExistence type="predicted"/>
<reference evidence="2 3" key="2">
    <citation type="submission" date="2018-11" db="EMBL/GenBank/DDBJ databases">
        <authorList>
            <consortium name="Pathogen Informatics"/>
        </authorList>
    </citation>
    <scope>NUCLEOTIDE SEQUENCE [LARGE SCALE GENOMIC DNA]</scope>
    <source>
        <strain evidence="2 3">MHpl1</strain>
    </source>
</reference>
<dbReference type="WBParaSite" id="HPLM_0001329401-mRNA-1">
    <property type="protein sequence ID" value="HPLM_0001329401-mRNA-1"/>
    <property type="gene ID" value="HPLM_0001329401"/>
</dbReference>
<sequence length="67" mass="7567">MLDICLSRSMERTKGEGRAKHDDTLSLTAEEEKIHGSIDVPKVHGRGVGDDFRAYDDDWEDVDDDCD</sequence>
<gene>
    <name evidence="2" type="ORF">HPLM_LOCUS13286</name>
</gene>
<evidence type="ECO:0000256" key="1">
    <source>
        <dbReference type="SAM" id="MobiDB-lite"/>
    </source>
</evidence>
<evidence type="ECO:0000313" key="4">
    <source>
        <dbReference type="WBParaSite" id="HPLM_0001329401-mRNA-1"/>
    </source>
</evidence>
<dbReference type="Proteomes" id="UP000268014">
    <property type="component" value="Unassembled WGS sequence"/>
</dbReference>
<reference evidence="4" key="1">
    <citation type="submission" date="2017-02" db="UniProtKB">
        <authorList>
            <consortium name="WormBaseParasite"/>
        </authorList>
    </citation>
    <scope>IDENTIFICATION</scope>
</reference>
<name>A0A0N4WPJ3_HAEPC</name>
<organism evidence="4">
    <name type="scientific">Haemonchus placei</name>
    <name type="common">Barber's pole worm</name>
    <dbReference type="NCBI Taxonomy" id="6290"/>
    <lineage>
        <taxon>Eukaryota</taxon>
        <taxon>Metazoa</taxon>
        <taxon>Ecdysozoa</taxon>
        <taxon>Nematoda</taxon>
        <taxon>Chromadorea</taxon>
        <taxon>Rhabditida</taxon>
        <taxon>Rhabditina</taxon>
        <taxon>Rhabditomorpha</taxon>
        <taxon>Strongyloidea</taxon>
        <taxon>Trichostrongylidae</taxon>
        <taxon>Haemonchus</taxon>
    </lineage>
</organism>
<feature type="region of interest" description="Disordered" evidence="1">
    <location>
        <begin position="1"/>
        <end position="26"/>
    </location>
</feature>
<evidence type="ECO:0000313" key="3">
    <source>
        <dbReference type="Proteomes" id="UP000268014"/>
    </source>
</evidence>
<evidence type="ECO:0000313" key="2">
    <source>
        <dbReference type="EMBL" id="VDO48468.1"/>
    </source>
</evidence>
<protein>
    <submittedName>
        <fullName evidence="4">CHZ domain-containing protein</fullName>
    </submittedName>
</protein>